<feature type="compositionally biased region" description="Polar residues" evidence="1">
    <location>
        <begin position="94"/>
        <end position="104"/>
    </location>
</feature>
<organism evidence="2 3">
    <name type="scientific">Trachymyrmex septentrionalis</name>
    <dbReference type="NCBI Taxonomy" id="34720"/>
    <lineage>
        <taxon>Eukaryota</taxon>
        <taxon>Metazoa</taxon>
        <taxon>Ecdysozoa</taxon>
        <taxon>Arthropoda</taxon>
        <taxon>Hexapoda</taxon>
        <taxon>Insecta</taxon>
        <taxon>Pterygota</taxon>
        <taxon>Neoptera</taxon>
        <taxon>Endopterygota</taxon>
        <taxon>Hymenoptera</taxon>
        <taxon>Apocrita</taxon>
        <taxon>Aculeata</taxon>
        <taxon>Formicoidea</taxon>
        <taxon>Formicidae</taxon>
        <taxon>Myrmicinae</taxon>
        <taxon>Trachymyrmex</taxon>
    </lineage>
</organism>
<dbReference type="OrthoDB" id="5837785at2759"/>
<sequence>MLQTMPRISVTGLRRRWSNKYIENLQESSPEVSSSDTFSSSFQADSGASVREEELQFWDLDHRGLKTESKTDHYSTITTSAAEIVNNDHPASPFSATVQGKCSQ</sequence>
<reference evidence="2 3" key="1">
    <citation type="submission" date="2016-03" db="EMBL/GenBank/DDBJ databases">
        <title>Trachymyrmex septentrionalis WGS genome.</title>
        <authorList>
            <person name="Nygaard S."/>
            <person name="Hu H."/>
            <person name="Boomsma J."/>
            <person name="Zhang G."/>
        </authorList>
    </citation>
    <scope>NUCLEOTIDE SEQUENCE [LARGE SCALE GENOMIC DNA]</scope>
    <source>
        <strain evidence="2">Tsep2-gDNA-1</strain>
        <tissue evidence="2">Whole body</tissue>
    </source>
</reference>
<gene>
    <name evidence="2" type="ORF">ALC56_09861</name>
</gene>
<protein>
    <submittedName>
        <fullName evidence="2">Uncharacterized protein</fullName>
    </submittedName>
</protein>
<feature type="compositionally biased region" description="Low complexity" evidence="1">
    <location>
        <begin position="26"/>
        <end position="46"/>
    </location>
</feature>
<dbReference type="STRING" id="34720.A0A151JUC7"/>
<dbReference type="AlphaFoldDB" id="A0A151JUC7"/>
<name>A0A151JUC7_9HYME</name>
<evidence type="ECO:0000313" key="3">
    <source>
        <dbReference type="Proteomes" id="UP000078541"/>
    </source>
</evidence>
<dbReference type="Proteomes" id="UP000078541">
    <property type="component" value="Unassembled WGS sequence"/>
</dbReference>
<keyword evidence="3" id="KW-1185">Reference proteome</keyword>
<proteinExistence type="predicted"/>
<accession>A0A151JUC7</accession>
<dbReference type="KEGG" id="tsep:108751503"/>
<feature type="region of interest" description="Disordered" evidence="1">
    <location>
        <begin position="26"/>
        <end position="50"/>
    </location>
</feature>
<evidence type="ECO:0000256" key="1">
    <source>
        <dbReference type="SAM" id="MobiDB-lite"/>
    </source>
</evidence>
<evidence type="ECO:0000313" key="2">
    <source>
        <dbReference type="EMBL" id="KYN35789.1"/>
    </source>
</evidence>
<feature type="region of interest" description="Disordered" evidence="1">
    <location>
        <begin position="85"/>
        <end position="104"/>
    </location>
</feature>
<dbReference type="EMBL" id="KQ981788">
    <property type="protein sequence ID" value="KYN35789.1"/>
    <property type="molecule type" value="Genomic_DNA"/>
</dbReference>